<sequence length="117" mass="12835">MLTVGSIVIRVDDLEREIAFWTQALDYVAREPHAADFALLRPREGAGPNVSLDAVPAPRVLPPRIHLDLYADDQVAEIARLEALGAARVEWAGRPADADYVIMEDPEGNRFCVIDAG</sequence>
<name>A0A7D4PXE7_9MICO</name>
<organism evidence="2 3">
    <name type="scientific">Microbacterium hominis</name>
    <dbReference type="NCBI Taxonomy" id="162426"/>
    <lineage>
        <taxon>Bacteria</taxon>
        <taxon>Bacillati</taxon>
        <taxon>Actinomycetota</taxon>
        <taxon>Actinomycetes</taxon>
        <taxon>Micrococcales</taxon>
        <taxon>Microbacteriaceae</taxon>
        <taxon>Microbacterium</taxon>
    </lineage>
</organism>
<feature type="domain" description="VOC" evidence="1">
    <location>
        <begin position="3"/>
        <end position="116"/>
    </location>
</feature>
<reference evidence="2 3" key="1">
    <citation type="submission" date="2020-05" db="EMBL/GenBank/DDBJ databases">
        <title>Strain PA2F3 complete genome.</title>
        <authorList>
            <person name="Kim Y.-S."/>
            <person name="Kim S.-J."/>
            <person name="Jung H.-k."/>
            <person name="Kim S.-E."/>
            <person name="Kim K.-H."/>
        </authorList>
    </citation>
    <scope>NUCLEOTIDE SEQUENCE [LARGE SCALE GENOMIC DNA]</scope>
    <source>
        <strain evidence="2 3">PA2F3</strain>
    </source>
</reference>
<dbReference type="EMBL" id="CP054038">
    <property type="protein sequence ID" value="QKJ20934.1"/>
    <property type="molecule type" value="Genomic_DNA"/>
</dbReference>
<evidence type="ECO:0000259" key="1">
    <source>
        <dbReference type="PROSITE" id="PS51819"/>
    </source>
</evidence>
<proteinExistence type="predicted"/>
<accession>A0A7D4PXE7</accession>
<dbReference type="CDD" id="cd06587">
    <property type="entry name" value="VOC"/>
    <property type="match status" value="1"/>
</dbReference>
<dbReference type="RefSeq" id="WP_172991357.1">
    <property type="nucleotide sequence ID" value="NZ_CP054038.1"/>
</dbReference>
<protein>
    <submittedName>
        <fullName evidence="2">VOC family protein</fullName>
    </submittedName>
</protein>
<gene>
    <name evidence="2" type="ORF">HQM25_17255</name>
</gene>
<dbReference type="Pfam" id="PF18029">
    <property type="entry name" value="Glyoxalase_6"/>
    <property type="match status" value="1"/>
</dbReference>
<evidence type="ECO:0000313" key="2">
    <source>
        <dbReference type="EMBL" id="QKJ20934.1"/>
    </source>
</evidence>
<dbReference type="PANTHER" id="PTHR35908:SF1">
    <property type="entry name" value="CONSERVED PROTEIN"/>
    <property type="match status" value="1"/>
</dbReference>
<dbReference type="Gene3D" id="3.10.180.10">
    <property type="entry name" value="2,3-Dihydroxybiphenyl 1,2-Dioxygenase, domain 1"/>
    <property type="match status" value="1"/>
</dbReference>
<dbReference type="SUPFAM" id="SSF54593">
    <property type="entry name" value="Glyoxalase/Bleomycin resistance protein/Dihydroxybiphenyl dioxygenase"/>
    <property type="match status" value="1"/>
</dbReference>
<dbReference type="InterPro" id="IPR029068">
    <property type="entry name" value="Glyas_Bleomycin-R_OHBP_Dase"/>
</dbReference>
<dbReference type="InterPro" id="IPR041581">
    <property type="entry name" value="Glyoxalase_6"/>
</dbReference>
<dbReference type="InterPro" id="IPR037523">
    <property type="entry name" value="VOC_core"/>
</dbReference>
<dbReference type="PROSITE" id="PS51819">
    <property type="entry name" value="VOC"/>
    <property type="match status" value="1"/>
</dbReference>
<dbReference type="PANTHER" id="PTHR35908">
    <property type="entry name" value="HYPOTHETICAL FUSION PROTEIN"/>
    <property type="match status" value="1"/>
</dbReference>
<dbReference type="AlphaFoldDB" id="A0A7D4PXE7"/>
<evidence type="ECO:0000313" key="3">
    <source>
        <dbReference type="Proteomes" id="UP000502498"/>
    </source>
</evidence>
<dbReference type="Proteomes" id="UP000502498">
    <property type="component" value="Chromosome"/>
</dbReference>